<evidence type="ECO:0000313" key="2">
    <source>
        <dbReference type="EMBL" id="CUV44199.1"/>
    </source>
</evidence>
<gene>
    <name evidence="2" type="ORF">TO10_v1_130111</name>
</gene>
<organism evidence="2">
    <name type="scientific">Ralstonia solanacearum</name>
    <name type="common">Pseudomonas solanacearum</name>
    <dbReference type="NCBI Taxonomy" id="305"/>
    <lineage>
        <taxon>Bacteria</taxon>
        <taxon>Pseudomonadati</taxon>
        <taxon>Pseudomonadota</taxon>
        <taxon>Betaproteobacteria</taxon>
        <taxon>Burkholderiales</taxon>
        <taxon>Burkholderiaceae</taxon>
        <taxon>Ralstonia</taxon>
        <taxon>Ralstonia solanacearum species complex</taxon>
    </lineage>
</organism>
<protein>
    <submittedName>
        <fullName evidence="2">Uncharacterized protein</fullName>
    </submittedName>
</protein>
<dbReference type="EMBL" id="LN899827">
    <property type="protein sequence ID" value="CUV44199.1"/>
    <property type="molecule type" value="Genomic_DNA"/>
</dbReference>
<dbReference type="AlphaFoldDB" id="A0A0S4WC08"/>
<reference evidence="2" key="1">
    <citation type="submission" date="2015-10" db="EMBL/GenBank/DDBJ databases">
        <authorList>
            <person name="Gilbert D.G."/>
        </authorList>
    </citation>
    <scope>NUCLEOTIDE SEQUENCE</scope>
    <source>
        <strain evidence="2">Phyl III-seqv23</strain>
    </source>
</reference>
<evidence type="ECO:0000256" key="1">
    <source>
        <dbReference type="SAM" id="MobiDB-lite"/>
    </source>
</evidence>
<name>A0A0S4WC08_RALSL</name>
<feature type="compositionally biased region" description="Polar residues" evidence="1">
    <location>
        <begin position="1"/>
        <end position="20"/>
    </location>
</feature>
<sequence length="67" mass="7477">MLNMTKCKSTNVSGKRSQSRAAAGATELRRAPASASHGEHLAQIVYVLWRFGVHQRQVCHRETPLFV</sequence>
<proteinExistence type="predicted"/>
<feature type="region of interest" description="Disordered" evidence="1">
    <location>
        <begin position="1"/>
        <end position="33"/>
    </location>
</feature>
<accession>A0A0S4WC08</accession>